<dbReference type="Proteomes" id="UP001303115">
    <property type="component" value="Unassembled WGS sequence"/>
</dbReference>
<dbReference type="Gene3D" id="1.10.510.10">
    <property type="entry name" value="Transferase(Phosphotransferase) domain 1"/>
    <property type="match status" value="1"/>
</dbReference>
<protein>
    <recommendedName>
        <fullName evidence="3">Protein kinase domain-containing protein</fullName>
    </recommendedName>
</protein>
<dbReference type="SUPFAM" id="SSF56112">
    <property type="entry name" value="Protein kinase-like (PK-like)"/>
    <property type="match status" value="1"/>
</dbReference>
<sequence length="387" mass="42944">MASPAAIKTGRVVAGVKSTHINHSDGDGGGDDDCTINVRCNGRDFHIDMSPFFFSNSPSIDSRYRKFLAAARDDAHEPEDEEDGANHPDFVLPEFHAWIIAVFESVFLQAASDIPPSFDPEKLAPGGDAKPFLSEYLFPEEYRCRLEAENDTPIPILMLGEESPFPQPLNHVYPDLAQELRQYVAFFDPSAVEVSFKDPAQAVCDMPTCVVVDDAGLRTTYFFKGFGVEGIMSLENELENHLRILKSTLPHEARVVRLCRVVALQDGQVAGLLLTHVDHRRRNGGVLFEDGVVGTPVPLRQRWARQVRETVEQLHRAGIIWGDARIGNVMVDRNDDAWLVGLGGGYTKGWADEDKAGTMEEDLQGVAKIVELLSSEDYEPYSDEEEG</sequence>
<proteinExistence type="predicted"/>
<evidence type="ECO:0008006" key="3">
    <source>
        <dbReference type="Google" id="ProtNLM"/>
    </source>
</evidence>
<evidence type="ECO:0000313" key="1">
    <source>
        <dbReference type="EMBL" id="KAK4043878.1"/>
    </source>
</evidence>
<name>A0AAN6PMN7_9PEZI</name>
<dbReference type="InterPro" id="IPR011009">
    <property type="entry name" value="Kinase-like_dom_sf"/>
</dbReference>
<evidence type="ECO:0000313" key="2">
    <source>
        <dbReference type="Proteomes" id="UP001303115"/>
    </source>
</evidence>
<keyword evidence="2" id="KW-1185">Reference proteome</keyword>
<accession>A0AAN6PMN7</accession>
<reference evidence="2" key="1">
    <citation type="journal article" date="2023" name="Mol. Phylogenet. Evol.">
        <title>Genome-scale phylogeny and comparative genomics of the fungal order Sordariales.</title>
        <authorList>
            <person name="Hensen N."/>
            <person name="Bonometti L."/>
            <person name="Westerberg I."/>
            <person name="Brannstrom I.O."/>
            <person name="Guillou S."/>
            <person name="Cros-Aarteil S."/>
            <person name="Calhoun S."/>
            <person name="Haridas S."/>
            <person name="Kuo A."/>
            <person name="Mondo S."/>
            <person name="Pangilinan J."/>
            <person name="Riley R."/>
            <person name="LaButti K."/>
            <person name="Andreopoulos B."/>
            <person name="Lipzen A."/>
            <person name="Chen C."/>
            <person name="Yan M."/>
            <person name="Daum C."/>
            <person name="Ng V."/>
            <person name="Clum A."/>
            <person name="Steindorff A."/>
            <person name="Ohm R.A."/>
            <person name="Martin F."/>
            <person name="Silar P."/>
            <person name="Natvig D.O."/>
            <person name="Lalanne C."/>
            <person name="Gautier V."/>
            <person name="Ament-Velasquez S.L."/>
            <person name="Kruys A."/>
            <person name="Hutchinson M.I."/>
            <person name="Powell A.J."/>
            <person name="Barry K."/>
            <person name="Miller A.N."/>
            <person name="Grigoriev I.V."/>
            <person name="Debuchy R."/>
            <person name="Gladieux P."/>
            <person name="Hiltunen Thoren M."/>
            <person name="Johannesson H."/>
        </authorList>
    </citation>
    <scope>NUCLEOTIDE SEQUENCE [LARGE SCALE GENOMIC DNA]</scope>
    <source>
        <strain evidence="2">CBS 284.82</strain>
    </source>
</reference>
<comment type="caution">
    <text evidence="1">The sequence shown here is derived from an EMBL/GenBank/DDBJ whole genome shotgun (WGS) entry which is preliminary data.</text>
</comment>
<dbReference type="AlphaFoldDB" id="A0AAN6PMN7"/>
<gene>
    <name evidence="1" type="ORF">C8A01DRAFT_43251</name>
</gene>
<organism evidence="1 2">
    <name type="scientific">Parachaetomium inaequale</name>
    <dbReference type="NCBI Taxonomy" id="2588326"/>
    <lineage>
        <taxon>Eukaryota</taxon>
        <taxon>Fungi</taxon>
        <taxon>Dikarya</taxon>
        <taxon>Ascomycota</taxon>
        <taxon>Pezizomycotina</taxon>
        <taxon>Sordariomycetes</taxon>
        <taxon>Sordariomycetidae</taxon>
        <taxon>Sordariales</taxon>
        <taxon>Chaetomiaceae</taxon>
        <taxon>Parachaetomium</taxon>
    </lineage>
</organism>
<dbReference type="EMBL" id="MU854323">
    <property type="protein sequence ID" value="KAK4043878.1"/>
    <property type="molecule type" value="Genomic_DNA"/>
</dbReference>